<sequence length="112" mass="13496">MTTPYIEDGRWKLFDKTYSEQTEADKILFDGFFSTIRKHIEFITNERETTICSDSLLPLRRSRQPRRYNCFSFFTRRGERKSKFTTLLQNLRKTHFLNNGKYVRKSNPTTNI</sequence>
<protein>
    <submittedName>
        <fullName evidence="1">Uncharacterized protein</fullName>
    </submittedName>
</protein>
<keyword evidence="2" id="KW-1185">Reference proteome</keyword>
<proteinExistence type="predicted"/>
<dbReference type="AlphaFoldDB" id="A0A378RPW4"/>
<name>A0A378RPW4_MYROD</name>
<organism evidence="1 2">
    <name type="scientific">Myroides odoratus</name>
    <name type="common">Flavobacterium odoratum</name>
    <dbReference type="NCBI Taxonomy" id="256"/>
    <lineage>
        <taxon>Bacteria</taxon>
        <taxon>Pseudomonadati</taxon>
        <taxon>Bacteroidota</taxon>
        <taxon>Flavobacteriia</taxon>
        <taxon>Flavobacteriales</taxon>
        <taxon>Flavobacteriaceae</taxon>
        <taxon>Myroides</taxon>
    </lineage>
</organism>
<gene>
    <name evidence="1" type="ORF">NCTC11179_01943</name>
</gene>
<evidence type="ECO:0000313" key="1">
    <source>
        <dbReference type="EMBL" id="STZ28399.1"/>
    </source>
</evidence>
<evidence type="ECO:0000313" key="2">
    <source>
        <dbReference type="Proteomes" id="UP000255024"/>
    </source>
</evidence>
<reference evidence="1 2" key="1">
    <citation type="submission" date="2018-06" db="EMBL/GenBank/DDBJ databases">
        <authorList>
            <consortium name="Pathogen Informatics"/>
            <person name="Doyle S."/>
        </authorList>
    </citation>
    <scope>NUCLEOTIDE SEQUENCE [LARGE SCALE GENOMIC DNA]</scope>
    <source>
        <strain evidence="1 2">NCTC11179</strain>
    </source>
</reference>
<accession>A0A378RPW4</accession>
<dbReference type="Proteomes" id="UP000255024">
    <property type="component" value="Unassembled WGS sequence"/>
</dbReference>
<dbReference type="EMBL" id="UGQL01000001">
    <property type="protein sequence ID" value="STZ28399.1"/>
    <property type="molecule type" value="Genomic_DNA"/>
</dbReference>